<name>A0A812LFW2_9DINO</name>
<keyword evidence="3" id="KW-1185">Reference proteome</keyword>
<evidence type="ECO:0000259" key="1">
    <source>
        <dbReference type="PROSITE" id="PS50076"/>
    </source>
</evidence>
<dbReference type="Proteomes" id="UP000604046">
    <property type="component" value="Unassembled WGS sequence"/>
</dbReference>
<feature type="domain" description="J" evidence="1">
    <location>
        <begin position="283"/>
        <end position="345"/>
    </location>
</feature>
<dbReference type="CDD" id="cd06257">
    <property type="entry name" value="DnaJ"/>
    <property type="match status" value="1"/>
</dbReference>
<dbReference type="Gene3D" id="1.10.287.110">
    <property type="entry name" value="DnaJ domain"/>
    <property type="match status" value="1"/>
</dbReference>
<dbReference type="OrthoDB" id="435784at2759"/>
<organism evidence="2 3">
    <name type="scientific">Symbiodinium natans</name>
    <dbReference type="NCBI Taxonomy" id="878477"/>
    <lineage>
        <taxon>Eukaryota</taxon>
        <taxon>Sar</taxon>
        <taxon>Alveolata</taxon>
        <taxon>Dinophyceae</taxon>
        <taxon>Suessiales</taxon>
        <taxon>Symbiodiniaceae</taxon>
        <taxon>Symbiodinium</taxon>
    </lineage>
</organism>
<dbReference type="SUPFAM" id="SSF46565">
    <property type="entry name" value="Chaperone J-domain"/>
    <property type="match status" value="1"/>
</dbReference>
<evidence type="ECO:0000313" key="3">
    <source>
        <dbReference type="Proteomes" id="UP000604046"/>
    </source>
</evidence>
<proteinExistence type="predicted"/>
<dbReference type="InterPro" id="IPR001623">
    <property type="entry name" value="DnaJ_domain"/>
</dbReference>
<dbReference type="InterPro" id="IPR050817">
    <property type="entry name" value="DjlA_DnaK_co-chaperone"/>
</dbReference>
<dbReference type="PRINTS" id="PR00625">
    <property type="entry name" value="JDOMAIN"/>
</dbReference>
<dbReference type="PROSITE" id="PS50076">
    <property type="entry name" value="DNAJ_2"/>
    <property type="match status" value="1"/>
</dbReference>
<gene>
    <name evidence="2" type="primary">dnaJ</name>
    <name evidence="2" type="ORF">SNAT2548_LOCUS10855</name>
</gene>
<reference evidence="2" key="1">
    <citation type="submission" date="2021-02" db="EMBL/GenBank/DDBJ databases">
        <authorList>
            <person name="Dougan E. K."/>
            <person name="Rhodes N."/>
            <person name="Thang M."/>
            <person name="Chan C."/>
        </authorList>
    </citation>
    <scope>NUCLEOTIDE SEQUENCE</scope>
</reference>
<protein>
    <submittedName>
        <fullName evidence="2">DnaJ protein</fullName>
    </submittedName>
</protein>
<comment type="caution">
    <text evidence="2">The sequence shown here is derived from an EMBL/GenBank/DDBJ whole genome shotgun (WGS) entry which is preliminary data.</text>
</comment>
<accession>A0A812LFW2</accession>
<evidence type="ECO:0000313" key="2">
    <source>
        <dbReference type="EMBL" id="CAE7241023.1"/>
    </source>
</evidence>
<sequence>MGVALSDDDKRAELVDRLILSRWAEQWSAEYPVGRFGTIRSASNFVETMQRLVGREVGLQAELSSVSGLPQEAFGTMTRQELVENIKTVLLWKELPLDDLQEECLRLSLSWRVDQEGLSVQQQQQELRERLVMASCAKAWEAEGLPVKRLGSAEAAVALRRRWQGLDGLGVEELRRQYADLGLPTRAPQPKVLDFLPRLRQAALWAALPLGELQRECRQLGLEQGTSSREQALKALICGTWAPPDDANDASEDFWKSAAGKEAASGNLGAKGPSSEKLRKMAVHFQTLGLEPNAGHEELKRSYRKLVLQYHPDKNPGAAAEAAARRFREVSEAYEALTEFMKVRS</sequence>
<dbReference type="EMBL" id="CAJNDS010000924">
    <property type="protein sequence ID" value="CAE7241023.1"/>
    <property type="molecule type" value="Genomic_DNA"/>
</dbReference>
<dbReference type="Pfam" id="PF00226">
    <property type="entry name" value="DnaJ"/>
    <property type="match status" value="1"/>
</dbReference>
<dbReference type="SMART" id="SM00271">
    <property type="entry name" value="DnaJ"/>
    <property type="match status" value="1"/>
</dbReference>
<dbReference type="PANTHER" id="PTHR24074">
    <property type="entry name" value="CO-CHAPERONE PROTEIN DJLA"/>
    <property type="match status" value="1"/>
</dbReference>
<dbReference type="AlphaFoldDB" id="A0A812LFW2"/>
<dbReference type="InterPro" id="IPR036869">
    <property type="entry name" value="J_dom_sf"/>
</dbReference>